<name>A0A6G1J3Y3_9PLEO</name>
<dbReference type="AlphaFoldDB" id="A0A6G1J3Y3"/>
<dbReference type="EMBL" id="MU005579">
    <property type="protein sequence ID" value="KAF2685226.1"/>
    <property type="molecule type" value="Genomic_DNA"/>
</dbReference>
<sequence length="161" mass="18175">MAFNPSLIEDSSRSCHHKFWEQTSSRCPCGQPHAVVLSQLIRWSDNSDLRAVPTCVLLNLYSKSNWKDGQRRKVMRGRRVDTLTTPVPNGAFVSNSIQACLWYRHTAVAISRPALSTGSIPLPRLCRVRTTTLLLDLMTMLHRSIARSKSLRCALPQSIRC</sequence>
<keyword evidence="2" id="KW-1185">Reference proteome</keyword>
<organism evidence="1 2">
    <name type="scientific">Lentithecium fluviatile CBS 122367</name>
    <dbReference type="NCBI Taxonomy" id="1168545"/>
    <lineage>
        <taxon>Eukaryota</taxon>
        <taxon>Fungi</taxon>
        <taxon>Dikarya</taxon>
        <taxon>Ascomycota</taxon>
        <taxon>Pezizomycotina</taxon>
        <taxon>Dothideomycetes</taxon>
        <taxon>Pleosporomycetidae</taxon>
        <taxon>Pleosporales</taxon>
        <taxon>Massarineae</taxon>
        <taxon>Lentitheciaceae</taxon>
        <taxon>Lentithecium</taxon>
    </lineage>
</organism>
<evidence type="ECO:0000313" key="2">
    <source>
        <dbReference type="Proteomes" id="UP000799291"/>
    </source>
</evidence>
<gene>
    <name evidence="1" type="ORF">K458DRAFT_21762</name>
</gene>
<dbReference type="Proteomes" id="UP000799291">
    <property type="component" value="Unassembled WGS sequence"/>
</dbReference>
<protein>
    <submittedName>
        <fullName evidence="1">Uncharacterized protein</fullName>
    </submittedName>
</protein>
<reference evidence="1" key="1">
    <citation type="journal article" date="2020" name="Stud. Mycol.">
        <title>101 Dothideomycetes genomes: a test case for predicting lifestyles and emergence of pathogens.</title>
        <authorList>
            <person name="Haridas S."/>
            <person name="Albert R."/>
            <person name="Binder M."/>
            <person name="Bloem J."/>
            <person name="Labutti K."/>
            <person name="Salamov A."/>
            <person name="Andreopoulos B."/>
            <person name="Baker S."/>
            <person name="Barry K."/>
            <person name="Bills G."/>
            <person name="Bluhm B."/>
            <person name="Cannon C."/>
            <person name="Castanera R."/>
            <person name="Culley D."/>
            <person name="Daum C."/>
            <person name="Ezra D."/>
            <person name="Gonzalez J."/>
            <person name="Henrissat B."/>
            <person name="Kuo A."/>
            <person name="Liang C."/>
            <person name="Lipzen A."/>
            <person name="Lutzoni F."/>
            <person name="Magnuson J."/>
            <person name="Mondo S."/>
            <person name="Nolan M."/>
            <person name="Ohm R."/>
            <person name="Pangilinan J."/>
            <person name="Park H.-J."/>
            <person name="Ramirez L."/>
            <person name="Alfaro M."/>
            <person name="Sun H."/>
            <person name="Tritt A."/>
            <person name="Yoshinaga Y."/>
            <person name="Zwiers L.-H."/>
            <person name="Turgeon B."/>
            <person name="Goodwin S."/>
            <person name="Spatafora J."/>
            <person name="Crous P."/>
            <person name="Grigoriev I."/>
        </authorList>
    </citation>
    <scope>NUCLEOTIDE SEQUENCE</scope>
    <source>
        <strain evidence="1">CBS 122367</strain>
    </source>
</reference>
<accession>A0A6G1J3Y3</accession>
<proteinExistence type="predicted"/>
<evidence type="ECO:0000313" key="1">
    <source>
        <dbReference type="EMBL" id="KAF2685226.1"/>
    </source>
</evidence>